<protein>
    <submittedName>
        <fullName evidence="1">Uncharacterized protein</fullName>
    </submittedName>
</protein>
<evidence type="ECO:0000313" key="2">
    <source>
        <dbReference type="Proteomes" id="UP000705379"/>
    </source>
</evidence>
<comment type="caution">
    <text evidence="1">The sequence shown here is derived from an EMBL/GenBank/DDBJ whole genome shotgun (WGS) entry which is preliminary data.</text>
</comment>
<reference evidence="1" key="1">
    <citation type="submission" date="2018-08" db="EMBL/GenBank/DDBJ databases">
        <authorList>
            <person name="Jin W."/>
            <person name="Wang H."/>
            <person name="Yang Y."/>
            <person name="Li M."/>
            <person name="Liu J."/>
        </authorList>
    </citation>
    <scope>NUCLEOTIDE SEQUENCE</scope>
    <source>
        <strain evidence="1">AESS21</strain>
    </source>
</reference>
<organism evidence="1 2">
    <name type="scientific">Roseibium polysiphoniae</name>
    <dbReference type="NCBI Taxonomy" id="2571221"/>
    <lineage>
        <taxon>Bacteria</taxon>
        <taxon>Pseudomonadati</taxon>
        <taxon>Pseudomonadota</taxon>
        <taxon>Alphaproteobacteria</taxon>
        <taxon>Hyphomicrobiales</taxon>
        <taxon>Stappiaceae</taxon>
        <taxon>Roseibium</taxon>
    </lineage>
</organism>
<name>A0A944GUA6_9HYPH</name>
<dbReference type="EMBL" id="QTKU01000003">
    <property type="protein sequence ID" value="MBS8261426.1"/>
    <property type="molecule type" value="Genomic_DNA"/>
</dbReference>
<accession>A0A944GUA6</accession>
<proteinExistence type="predicted"/>
<dbReference type="AlphaFoldDB" id="A0A944GUA6"/>
<evidence type="ECO:0000313" key="1">
    <source>
        <dbReference type="EMBL" id="MBS8261426.1"/>
    </source>
</evidence>
<dbReference type="Proteomes" id="UP000705379">
    <property type="component" value="Unassembled WGS sequence"/>
</dbReference>
<reference evidence="1" key="2">
    <citation type="journal article" date="2021" name="Microorganisms">
        <title>Bacterial Dimethylsulfoniopropionate Biosynthesis in the East China Sea.</title>
        <authorList>
            <person name="Liu J."/>
            <person name="Zhang Y."/>
            <person name="Liu J."/>
            <person name="Zhong H."/>
            <person name="Williams B.T."/>
            <person name="Zheng Y."/>
            <person name="Curson A.R.J."/>
            <person name="Sun C."/>
            <person name="Sun H."/>
            <person name="Song D."/>
            <person name="Wagner Mackenzie B."/>
            <person name="Bermejo Martinez A."/>
            <person name="Todd J.D."/>
            <person name="Zhang X.H."/>
        </authorList>
    </citation>
    <scope>NUCLEOTIDE SEQUENCE</scope>
    <source>
        <strain evidence="1">AESS21</strain>
    </source>
</reference>
<gene>
    <name evidence="1" type="ORF">DYI23_14470</name>
</gene>
<sequence length="147" mass="16608">MRPDGFRKSLFQETTGNQAVLRFMRQFSSGNRWRIILSKDPFARQAAKLADLSRAVLVQASASPDSSETQAWEEAAEDCVLARVDAIRILGGLPMHQPALDCMDRRTRLETLLGYWANGCPFVIDEKLFADILKRRRPRPVSTQISS</sequence>